<organism evidence="1">
    <name type="scientific">Hexamita inflata</name>
    <dbReference type="NCBI Taxonomy" id="28002"/>
    <lineage>
        <taxon>Eukaryota</taxon>
        <taxon>Metamonada</taxon>
        <taxon>Diplomonadida</taxon>
        <taxon>Hexamitidae</taxon>
        <taxon>Hexamitinae</taxon>
        <taxon>Hexamita</taxon>
    </lineage>
</organism>
<gene>
    <name evidence="1" type="ORF">HINF_LOCUS26869</name>
    <name evidence="2" type="ORF">HINF_LOCUS64108</name>
</gene>
<keyword evidence="3" id="KW-1185">Reference proteome</keyword>
<dbReference type="AlphaFoldDB" id="A0AA86PH24"/>
<dbReference type="EMBL" id="CATOUU010000662">
    <property type="protein sequence ID" value="CAI9939224.1"/>
    <property type="molecule type" value="Genomic_DNA"/>
</dbReference>
<sequence length="300" mass="34235">METSKWRLFRGTGRSQFGSTDLEAAARDTLQYRAEAGGQACLQSVSKTILDGWLSTRRRTRDVVCLVGDEVESQRRALELLFVRCRPQFPEPPLGVRPRLRPRRTDVVWTICAEQFLAAMKYFLSSGHFSRQELPSVKERLAKSAQELSHLWQVAWQDSTPVKLEEPQTSLVQKRVPSAFLQQLEWAQVSRHWFQPSFKKTSEAQEKQFSTQRFPVTQTGFNPSQASWHSWSLVNLVVLNRLQAASHLSMETWKVASFPWKPASQFGRQTWKPVAATTLQKGCTDSNSFESCPRTICTAG</sequence>
<evidence type="ECO:0000313" key="1">
    <source>
        <dbReference type="EMBL" id="CAI9939224.1"/>
    </source>
</evidence>
<dbReference type="Proteomes" id="UP001642409">
    <property type="component" value="Unassembled WGS sequence"/>
</dbReference>
<protein>
    <submittedName>
        <fullName evidence="2">Hypothetical_protein</fullName>
    </submittedName>
</protein>
<reference evidence="1" key="1">
    <citation type="submission" date="2023-06" db="EMBL/GenBank/DDBJ databases">
        <authorList>
            <person name="Kurt Z."/>
        </authorList>
    </citation>
    <scope>NUCLEOTIDE SEQUENCE</scope>
</reference>
<proteinExistence type="predicted"/>
<dbReference type="EMBL" id="CAXDID020000407">
    <property type="protein sequence ID" value="CAL6088397.1"/>
    <property type="molecule type" value="Genomic_DNA"/>
</dbReference>
<accession>A0AA86PH24</accession>
<name>A0AA86PH24_9EUKA</name>
<reference evidence="2 3" key="2">
    <citation type="submission" date="2024-07" db="EMBL/GenBank/DDBJ databases">
        <authorList>
            <person name="Akdeniz Z."/>
        </authorList>
    </citation>
    <scope>NUCLEOTIDE SEQUENCE [LARGE SCALE GENOMIC DNA]</scope>
</reference>
<evidence type="ECO:0000313" key="2">
    <source>
        <dbReference type="EMBL" id="CAL6088397.1"/>
    </source>
</evidence>
<comment type="caution">
    <text evidence="1">The sequence shown here is derived from an EMBL/GenBank/DDBJ whole genome shotgun (WGS) entry which is preliminary data.</text>
</comment>
<evidence type="ECO:0000313" key="3">
    <source>
        <dbReference type="Proteomes" id="UP001642409"/>
    </source>
</evidence>